<dbReference type="InterPro" id="IPR036737">
    <property type="entry name" value="OmpA-like_sf"/>
</dbReference>
<evidence type="ECO:0000256" key="1">
    <source>
        <dbReference type="ARBA" id="ARBA00004442"/>
    </source>
</evidence>
<dbReference type="SUPFAM" id="SSF103088">
    <property type="entry name" value="OmpA-like"/>
    <property type="match status" value="1"/>
</dbReference>
<feature type="domain" description="OmpA-like" evidence="5">
    <location>
        <begin position="108"/>
        <end position="225"/>
    </location>
</feature>
<evidence type="ECO:0000259" key="5">
    <source>
        <dbReference type="PROSITE" id="PS51123"/>
    </source>
</evidence>
<evidence type="ECO:0000313" key="6">
    <source>
        <dbReference type="EMBL" id="TCS98328.1"/>
    </source>
</evidence>
<reference evidence="7 9" key="2">
    <citation type="submission" date="2019-07" db="EMBL/GenBank/DDBJ databases">
        <title>Tepidimonas ignava SPS-1037 draft genome.</title>
        <authorList>
            <person name="Da Costa M.S."/>
            <person name="Froufe H.J.C."/>
            <person name="Egas C."/>
            <person name="Albuquerque L."/>
        </authorList>
    </citation>
    <scope>NUCLEOTIDE SEQUENCE [LARGE SCALE GENOMIC DNA]</scope>
    <source>
        <strain evidence="7 9">SPS-1037</strain>
    </source>
</reference>
<keyword evidence="7" id="KW-0449">Lipoprotein</keyword>
<evidence type="ECO:0000256" key="4">
    <source>
        <dbReference type="PROSITE-ProRule" id="PRU00473"/>
    </source>
</evidence>
<dbReference type="AlphaFoldDB" id="A0A4R3LFV4"/>
<evidence type="ECO:0000256" key="2">
    <source>
        <dbReference type="ARBA" id="ARBA00023136"/>
    </source>
</evidence>
<dbReference type="GO" id="GO:0009279">
    <property type="term" value="C:cell outer membrane"/>
    <property type="evidence" value="ECO:0007669"/>
    <property type="project" value="UniProtKB-SubCell"/>
</dbReference>
<evidence type="ECO:0000313" key="9">
    <source>
        <dbReference type="Proteomes" id="UP000315577"/>
    </source>
</evidence>
<dbReference type="PANTHER" id="PTHR30329">
    <property type="entry name" value="STATOR ELEMENT OF FLAGELLAR MOTOR COMPLEX"/>
    <property type="match status" value="1"/>
</dbReference>
<dbReference type="Proteomes" id="UP000315577">
    <property type="component" value="Unassembled WGS sequence"/>
</dbReference>
<proteinExistence type="predicted"/>
<dbReference type="Proteomes" id="UP000295536">
    <property type="component" value="Unassembled WGS sequence"/>
</dbReference>
<dbReference type="InterPro" id="IPR050330">
    <property type="entry name" value="Bact_OuterMem_StrucFunc"/>
</dbReference>
<dbReference type="RefSeq" id="WP_207895055.1">
    <property type="nucleotide sequence ID" value="NZ_JBKBMZ010000004.1"/>
</dbReference>
<dbReference type="PRINTS" id="PR01023">
    <property type="entry name" value="NAFLGMOTY"/>
</dbReference>
<dbReference type="PROSITE" id="PS51123">
    <property type="entry name" value="OMPA_2"/>
    <property type="match status" value="1"/>
</dbReference>
<comment type="caution">
    <text evidence="6">The sequence shown here is derived from an EMBL/GenBank/DDBJ whole genome shotgun (WGS) entry which is preliminary data.</text>
</comment>
<name>A0A4R3LFV4_9BURK</name>
<dbReference type="PROSITE" id="PS51257">
    <property type="entry name" value="PROKAR_LIPOPROTEIN"/>
    <property type="match status" value="1"/>
</dbReference>
<organism evidence="6 8">
    <name type="scientific">Tepidimonas ignava</name>
    <dbReference type="NCBI Taxonomy" id="114249"/>
    <lineage>
        <taxon>Bacteria</taxon>
        <taxon>Pseudomonadati</taxon>
        <taxon>Pseudomonadota</taxon>
        <taxon>Betaproteobacteria</taxon>
        <taxon>Burkholderiales</taxon>
        <taxon>Tepidimonas</taxon>
    </lineage>
</organism>
<evidence type="ECO:0000256" key="3">
    <source>
        <dbReference type="ARBA" id="ARBA00023237"/>
    </source>
</evidence>
<accession>A0A4R3LFV4</accession>
<dbReference type="InterPro" id="IPR027367">
    <property type="entry name" value="Gly-zipper_YMGG"/>
</dbReference>
<reference evidence="6 8" key="1">
    <citation type="submission" date="2019-03" db="EMBL/GenBank/DDBJ databases">
        <title>Genomic Encyclopedia of Type Strains, Phase IV (KMG-IV): sequencing the most valuable type-strain genomes for metagenomic binning, comparative biology and taxonomic classification.</title>
        <authorList>
            <person name="Goeker M."/>
        </authorList>
    </citation>
    <scope>NUCLEOTIDE SEQUENCE [LARGE SCALE GENOMIC DNA]</scope>
    <source>
        <strain evidence="6 8">DSM 12034</strain>
    </source>
</reference>
<dbReference type="CDD" id="cd07185">
    <property type="entry name" value="OmpA_C-like"/>
    <property type="match status" value="1"/>
</dbReference>
<dbReference type="InterPro" id="IPR006665">
    <property type="entry name" value="OmpA-like"/>
</dbReference>
<evidence type="ECO:0000313" key="8">
    <source>
        <dbReference type="Proteomes" id="UP000295536"/>
    </source>
</evidence>
<comment type="subcellular location">
    <subcellularLocation>
        <location evidence="1">Cell outer membrane</location>
    </subcellularLocation>
</comment>
<sequence>MQHLTGKRPMVSGGLATAVVLAVLASGCANMSEEQKSGTAKGAMIGAAAGAVLGAVTDGSKGAVRGAAIGAGAGALGGYVWSSRMEQQKREMEAATAGTGVAVTQTADNRLKLEIPSDISFDVGRADIKPNFRGVLDTFADGLKRNPAARVTIIGHTDSTGNDAVNNPLSINRAAAVRDYLVSRGVAVGRIAIDGRGSREPIASNTTPEGRARNRRVEIFVAEQAS</sequence>
<dbReference type="Gene3D" id="3.30.1330.60">
    <property type="entry name" value="OmpA-like domain"/>
    <property type="match status" value="1"/>
</dbReference>
<dbReference type="EMBL" id="SMAH01000005">
    <property type="protein sequence ID" value="TCS98328.1"/>
    <property type="molecule type" value="Genomic_DNA"/>
</dbReference>
<keyword evidence="2 4" id="KW-0472">Membrane</keyword>
<keyword evidence="9" id="KW-1185">Reference proteome</keyword>
<dbReference type="Pfam" id="PF13441">
    <property type="entry name" value="Gly-zipper_YMGG"/>
    <property type="match status" value="1"/>
</dbReference>
<protein>
    <submittedName>
        <fullName evidence="7">Lipoprotein YiaD</fullName>
    </submittedName>
    <submittedName>
        <fullName evidence="6">Outer membrane protein OmpA-like peptidoglycan-associated protein</fullName>
    </submittedName>
</protein>
<dbReference type="InterPro" id="IPR006664">
    <property type="entry name" value="OMP_bac"/>
</dbReference>
<dbReference type="PRINTS" id="PR01021">
    <property type="entry name" value="OMPADOMAIN"/>
</dbReference>
<keyword evidence="3" id="KW-0998">Cell outer membrane</keyword>
<dbReference type="Pfam" id="PF00691">
    <property type="entry name" value="OmpA"/>
    <property type="match status" value="1"/>
</dbReference>
<dbReference type="EMBL" id="VJNC01000009">
    <property type="protein sequence ID" value="TSE21837.1"/>
    <property type="molecule type" value="Genomic_DNA"/>
</dbReference>
<gene>
    <name evidence="7" type="primary">yiaD</name>
    <name evidence="6" type="ORF">EDC36_10584</name>
    <name evidence="7" type="ORF">Tigna_01564</name>
</gene>
<evidence type="ECO:0000313" key="7">
    <source>
        <dbReference type="EMBL" id="TSE21837.1"/>
    </source>
</evidence>
<dbReference type="PANTHER" id="PTHR30329:SF21">
    <property type="entry name" value="LIPOPROTEIN YIAD-RELATED"/>
    <property type="match status" value="1"/>
</dbReference>